<organism evidence="4 5">
    <name type="scientific">Streptomyces cacaoi</name>
    <dbReference type="NCBI Taxonomy" id="1898"/>
    <lineage>
        <taxon>Bacteria</taxon>
        <taxon>Bacillati</taxon>
        <taxon>Actinomycetota</taxon>
        <taxon>Actinomycetes</taxon>
        <taxon>Kitasatosporales</taxon>
        <taxon>Streptomycetaceae</taxon>
        <taxon>Streptomyces</taxon>
    </lineage>
</organism>
<name>A0A4Y3QWJ9_STRCI</name>
<dbReference type="PANTHER" id="PTHR43767">
    <property type="entry name" value="LONG-CHAIN-FATTY-ACID--COA LIGASE"/>
    <property type="match status" value="1"/>
</dbReference>
<dbReference type="RefSeq" id="WP_086814805.1">
    <property type="nucleotide sequence ID" value="NZ_BJMM01000009.1"/>
</dbReference>
<dbReference type="InterPro" id="IPR050237">
    <property type="entry name" value="ATP-dep_AMP-bd_enzyme"/>
</dbReference>
<feature type="domain" description="AMP-dependent synthetase/ligase" evidence="2">
    <location>
        <begin position="20"/>
        <end position="366"/>
    </location>
</feature>
<dbReference type="InterPro" id="IPR045851">
    <property type="entry name" value="AMP-bd_C_sf"/>
</dbReference>
<dbReference type="PROSITE" id="PS00455">
    <property type="entry name" value="AMP_BINDING"/>
    <property type="match status" value="1"/>
</dbReference>
<dbReference type="OrthoDB" id="9803968at2"/>
<dbReference type="Gene3D" id="3.30.300.30">
    <property type="match status" value="1"/>
</dbReference>
<evidence type="ECO:0000259" key="3">
    <source>
        <dbReference type="Pfam" id="PF13193"/>
    </source>
</evidence>
<dbReference type="InterPro" id="IPR025110">
    <property type="entry name" value="AMP-bd_C"/>
</dbReference>
<dbReference type="PANTHER" id="PTHR43767:SF1">
    <property type="entry name" value="NONRIBOSOMAL PEPTIDE SYNTHASE PES1 (EUROFUNG)-RELATED"/>
    <property type="match status" value="1"/>
</dbReference>
<gene>
    <name evidence="4" type="ORF">SCA03_22960</name>
</gene>
<evidence type="ECO:0000259" key="2">
    <source>
        <dbReference type="Pfam" id="PF00501"/>
    </source>
</evidence>
<keyword evidence="5" id="KW-1185">Reference proteome</keyword>
<keyword evidence="4" id="KW-0436">Ligase</keyword>
<proteinExistence type="predicted"/>
<dbReference type="InterPro" id="IPR000873">
    <property type="entry name" value="AMP-dep_synth/lig_dom"/>
</dbReference>
<dbReference type="Proteomes" id="UP000319210">
    <property type="component" value="Unassembled WGS sequence"/>
</dbReference>
<dbReference type="Pfam" id="PF13193">
    <property type="entry name" value="AMP-binding_C"/>
    <property type="match status" value="1"/>
</dbReference>
<comment type="caution">
    <text evidence="4">The sequence shown here is derived from an EMBL/GenBank/DDBJ whole genome shotgun (WGS) entry which is preliminary data.</text>
</comment>
<protein>
    <submittedName>
        <fullName evidence="4">Long-chain-fatty-acid--CoA ligase</fullName>
    </submittedName>
</protein>
<dbReference type="EMBL" id="BJMM01000009">
    <property type="protein sequence ID" value="GEB49745.1"/>
    <property type="molecule type" value="Genomic_DNA"/>
</dbReference>
<sequence length="532" mass="56387">MADALTLPDWLRTTGAQPHGAHRRALRDDSGELTFAGLADAMDTVATGLRDAGLEPGDRVVTAMEPSIPHTVVILGALAAGLVAAPLNARLTGTEARSYLTALRPRLVVADPAHAPLAHETGHRVVELPAAAEPAPVAHRTAPLSGDRRPLPPLAEDDLAVVFATGGTTGTPKGAYHTHRSLWLWLNTCAHGNPRTPADIELFFSPFFHITLGTNLLAPLLAGGEVWIQRRFDAGAALAAIDEGASRLMGAPTMFTALRAHPSFATARRENVTAIRFGSAPSTDGFVRGLLHDFPRARIRAGFGATEFGSVLGFDHEDLLAGRFTGVGRPLPGARVRILGADGNEVPAGAVGDLVIDCPWRTRGYYGLPEETRETFRADGVHIGDRASRTEDGWVFIAGRKKEMITSGGENVYPREVEEVVLSHPHVADAVVYGLPDERWGERVEVAVVAAGGTTVELAELRAFCRTDLAGYKIPKTLRLLDAIPLTANNKPDRRAVRAAALADLPQRTDPAGTRAAPGTSTAARTAEGPGA</sequence>
<evidence type="ECO:0000313" key="5">
    <source>
        <dbReference type="Proteomes" id="UP000319210"/>
    </source>
</evidence>
<dbReference type="SUPFAM" id="SSF56801">
    <property type="entry name" value="Acetyl-CoA synthetase-like"/>
    <property type="match status" value="1"/>
</dbReference>
<dbReference type="GO" id="GO:0016878">
    <property type="term" value="F:acid-thiol ligase activity"/>
    <property type="evidence" value="ECO:0007669"/>
    <property type="project" value="UniProtKB-ARBA"/>
</dbReference>
<dbReference type="AlphaFoldDB" id="A0A4Y3QWJ9"/>
<evidence type="ECO:0000256" key="1">
    <source>
        <dbReference type="SAM" id="MobiDB-lite"/>
    </source>
</evidence>
<dbReference type="InterPro" id="IPR020845">
    <property type="entry name" value="AMP-binding_CS"/>
</dbReference>
<dbReference type="InterPro" id="IPR042099">
    <property type="entry name" value="ANL_N_sf"/>
</dbReference>
<evidence type="ECO:0000313" key="4">
    <source>
        <dbReference type="EMBL" id="GEB49745.1"/>
    </source>
</evidence>
<reference evidence="4 5" key="1">
    <citation type="submission" date="2019-06" db="EMBL/GenBank/DDBJ databases">
        <title>Whole genome shotgun sequence of Streptomyces cacaoi subsp. cacaoi NBRC 12748.</title>
        <authorList>
            <person name="Hosoyama A."/>
            <person name="Uohara A."/>
            <person name="Ohji S."/>
            <person name="Ichikawa N."/>
        </authorList>
    </citation>
    <scope>NUCLEOTIDE SEQUENCE [LARGE SCALE GENOMIC DNA]</scope>
    <source>
        <strain evidence="4 5">NBRC 12748</strain>
    </source>
</reference>
<dbReference type="Pfam" id="PF00501">
    <property type="entry name" value="AMP-binding"/>
    <property type="match status" value="1"/>
</dbReference>
<accession>A0A4Y3QWJ9</accession>
<dbReference type="Gene3D" id="3.40.50.12780">
    <property type="entry name" value="N-terminal domain of ligase-like"/>
    <property type="match status" value="1"/>
</dbReference>
<feature type="region of interest" description="Disordered" evidence="1">
    <location>
        <begin position="504"/>
        <end position="532"/>
    </location>
</feature>
<feature type="domain" description="AMP-binding enzyme C-terminal" evidence="3">
    <location>
        <begin position="416"/>
        <end position="491"/>
    </location>
</feature>